<feature type="compositionally biased region" description="Pro residues" evidence="1">
    <location>
        <begin position="259"/>
        <end position="290"/>
    </location>
</feature>
<dbReference type="STRING" id="3055.A0A2K3CU71"/>
<dbReference type="RefSeq" id="XP_042915784.1">
    <property type="nucleotide sequence ID" value="XM_043071664.1"/>
</dbReference>
<accession>A0A2K3CU71</accession>
<feature type="region of interest" description="Disordered" evidence="1">
    <location>
        <begin position="468"/>
        <end position="508"/>
    </location>
</feature>
<feature type="region of interest" description="Disordered" evidence="1">
    <location>
        <begin position="705"/>
        <end position="740"/>
    </location>
</feature>
<dbReference type="PANTHER" id="PTHR24216:SF65">
    <property type="entry name" value="PAXILLIN-LIKE PROTEIN 1"/>
    <property type="match status" value="1"/>
</dbReference>
<proteinExistence type="predicted"/>
<feature type="compositionally biased region" description="Pro residues" evidence="1">
    <location>
        <begin position="922"/>
        <end position="954"/>
    </location>
</feature>
<dbReference type="EMBL" id="CM008977">
    <property type="protein sequence ID" value="PNW71827.1"/>
    <property type="molecule type" value="Genomic_DNA"/>
</dbReference>
<feature type="compositionally biased region" description="Pro residues" evidence="1">
    <location>
        <begin position="21"/>
        <end position="59"/>
    </location>
</feature>
<organism evidence="4 5">
    <name type="scientific">Chlamydomonas reinhardtii</name>
    <name type="common">Chlamydomonas smithii</name>
    <dbReference type="NCBI Taxonomy" id="3055"/>
    <lineage>
        <taxon>Eukaryota</taxon>
        <taxon>Viridiplantae</taxon>
        <taxon>Chlorophyta</taxon>
        <taxon>core chlorophytes</taxon>
        <taxon>Chlorophyceae</taxon>
        <taxon>CS clade</taxon>
        <taxon>Chlamydomonadales</taxon>
        <taxon>Chlamydomonadaceae</taxon>
        <taxon>Chlamydomonas</taxon>
    </lineage>
</organism>
<evidence type="ECO:0000256" key="2">
    <source>
        <dbReference type="SAM" id="SignalP"/>
    </source>
</evidence>
<dbReference type="OrthoDB" id="74764at2759"/>
<dbReference type="GO" id="GO:0007165">
    <property type="term" value="P:signal transduction"/>
    <property type="evidence" value="ECO:0000318"/>
    <property type="project" value="GO_Central"/>
</dbReference>
<dbReference type="ExpressionAtlas" id="A0A2K3CU71">
    <property type="expression patterns" value="differential"/>
</dbReference>
<feature type="compositionally biased region" description="Low complexity" evidence="1">
    <location>
        <begin position="1323"/>
        <end position="1334"/>
    </location>
</feature>
<dbReference type="PROSITE" id="PS51212">
    <property type="entry name" value="WSC"/>
    <property type="match status" value="1"/>
</dbReference>
<feature type="compositionally biased region" description="Pro residues" evidence="1">
    <location>
        <begin position="1262"/>
        <end position="1307"/>
    </location>
</feature>
<feature type="region of interest" description="Disordered" evidence="1">
    <location>
        <begin position="255"/>
        <end position="292"/>
    </location>
</feature>
<reference evidence="4 5" key="1">
    <citation type="journal article" date="2007" name="Science">
        <title>The Chlamydomonas genome reveals the evolution of key animal and plant functions.</title>
        <authorList>
            <person name="Merchant S.S."/>
            <person name="Prochnik S.E."/>
            <person name="Vallon O."/>
            <person name="Harris E.H."/>
            <person name="Karpowicz S.J."/>
            <person name="Witman G.B."/>
            <person name="Terry A."/>
            <person name="Salamov A."/>
            <person name="Fritz-Laylin L.K."/>
            <person name="Marechal-Drouard L."/>
            <person name="Marshall W.F."/>
            <person name="Qu L.H."/>
            <person name="Nelson D.R."/>
            <person name="Sanderfoot A.A."/>
            <person name="Spalding M.H."/>
            <person name="Kapitonov V.V."/>
            <person name="Ren Q."/>
            <person name="Ferris P."/>
            <person name="Lindquist E."/>
            <person name="Shapiro H."/>
            <person name="Lucas S.M."/>
            <person name="Grimwood J."/>
            <person name="Schmutz J."/>
            <person name="Cardol P."/>
            <person name="Cerutti H."/>
            <person name="Chanfreau G."/>
            <person name="Chen C.L."/>
            <person name="Cognat V."/>
            <person name="Croft M.T."/>
            <person name="Dent R."/>
            <person name="Dutcher S."/>
            <person name="Fernandez E."/>
            <person name="Fukuzawa H."/>
            <person name="Gonzalez-Ballester D."/>
            <person name="Gonzalez-Halphen D."/>
            <person name="Hallmann A."/>
            <person name="Hanikenne M."/>
            <person name="Hippler M."/>
            <person name="Inwood W."/>
            <person name="Jabbari K."/>
            <person name="Kalanon M."/>
            <person name="Kuras R."/>
            <person name="Lefebvre P.A."/>
            <person name="Lemaire S.D."/>
            <person name="Lobanov A.V."/>
            <person name="Lohr M."/>
            <person name="Manuell A."/>
            <person name="Meier I."/>
            <person name="Mets L."/>
            <person name="Mittag M."/>
            <person name="Mittelmeier T."/>
            <person name="Moroney J.V."/>
            <person name="Moseley J."/>
            <person name="Napoli C."/>
            <person name="Nedelcu A.M."/>
            <person name="Niyogi K."/>
            <person name="Novoselov S.V."/>
            <person name="Paulsen I.T."/>
            <person name="Pazour G."/>
            <person name="Purton S."/>
            <person name="Ral J.P."/>
            <person name="Riano-Pachon D.M."/>
            <person name="Riekhof W."/>
            <person name="Rymarquis L."/>
            <person name="Schroda M."/>
            <person name="Stern D."/>
            <person name="Umen J."/>
            <person name="Willows R."/>
            <person name="Wilson N."/>
            <person name="Zimmer S.L."/>
            <person name="Allmer J."/>
            <person name="Balk J."/>
            <person name="Bisova K."/>
            <person name="Chen C.J."/>
            <person name="Elias M."/>
            <person name="Gendler K."/>
            <person name="Hauser C."/>
            <person name="Lamb M.R."/>
            <person name="Ledford H."/>
            <person name="Long J.C."/>
            <person name="Minagawa J."/>
            <person name="Page M.D."/>
            <person name="Pan J."/>
            <person name="Pootakham W."/>
            <person name="Roje S."/>
            <person name="Rose A."/>
            <person name="Stahlberg E."/>
            <person name="Terauchi A.M."/>
            <person name="Yang P."/>
            <person name="Ball S."/>
            <person name="Bowler C."/>
            <person name="Dieckmann C.L."/>
            <person name="Gladyshev V.N."/>
            <person name="Green P."/>
            <person name="Jorgensen R."/>
            <person name="Mayfield S."/>
            <person name="Mueller-Roeber B."/>
            <person name="Rajamani S."/>
            <person name="Sayre R.T."/>
            <person name="Brokstein P."/>
            <person name="Dubchak I."/>
            <person name="Goodstein D."/>
            <person name="Hornick L."/>
            <person name="Huang Y.W."/>
            <person name="Jhaveri J."/>
            <person name="Luo Y."/>
            <person name="Martinez D."/>
            <person name="Ngau W.C."/>
            <person name="Otillar B."/>
            <person name="Poliakov A."/>
            <person name="Porter A."/>
            <person name="Szajkowski L."/>
            <person name="Werner G."/>
            <person name="Zhou K."/>
            <person name="Grigoriev I.V."/>
            <person name="Rokhsar D.S."/>
            <person name="Grossman A.R."/>
        </authorList>
    </citation>
    <scope>NUCLEOTIDE SEQUENCE [LARGE SCALE GENOMIC DNA]</scope>
    <source>
        <strain evidence="5">CC-503</strain>
    </source>
</reference>
<dbReference type="PRINTS" id="PR01217">
    <property type="entry name" value="PRICHEXTENSN"/>
</dbReference>
<feature type="chain" id="PRO_5014368300" description="WSC domain-containing protein" evidence="2">
    <location>
        <begin position="20"/>
        <end position="1831"/>
    </location>
</feature>
<evidence type="ECO:0000313" key="4">
    <source>
        <dbReference type="EMBL" id="PNW71827.1"/>
    </source>
</evidence>
<evidence type="ECO:0000256" key="1">
    <source>
        <dbReference type="SAM" id="MobiDB-lite"/>
    </source>
</evidence>
<keyword evidence="2" id="KW-0732">Signal</keyword>
<name>A0A2K3CU71_CHLRE</name>
<dbReference type="KEGG" id="cre:CHLRE_16g689851v5"/>
<feature type="compositionally biased region" description="Pro residues" evidence="1">
    <location>
        <begin position="1456"/>
        <end position="1465"/>
    </location>
</feature>
<dbReference type="InParanoid" id="A0A2K3CU71"/>
<feature type="compositionally biased region" description="Pro residues" evidence="1">
    <location>
        <begin position="997"/>
        <end position="1028"/>
    </location>
</feature>
<sequence length="1831" mass="193627">MMPTIVWWAMYVYLRVSAADNPPPSPGPPPSLGPAAPPSPAPPSSPDPKPPSPAPPTSPAPLAFGSARSVNFNTAPLGKLVSASLESLGVDLFMPAADDAAMFDGWVIDCEAGWQGSNRINYTATGCKRALYYSITEGISTSFRPLFPRDPFWRLTLTYRKNNPIGGVGFRSSSSSINSDCEVFLDRTDPLVSIERPPATYNFTSTPKTVTLTPVDCQWPAGSAFEYFYFFTARSGAAYGSDTFEYLIDSFTIETGTAPSPPPPLPSPPPRTVPWPPSPEPPSPAPPSPVFPSTRSIRVDTLPLGELASTSLEALGIRLFTLSPFPEPPIWGEVVDCAAGWDQQGTAMTAAGCTKTLRFPGSYSTGKFAPLYVPGTFHSLSLTYRTTIPDVVLYLYDCEVWLKRTEPFVTTQQRPATFTYTTSTTVTLTPADCGRPAGSTFPFFDFYVNMDSDGSGVRELLIDSFTMETGMAPSPSPPSPAPPSPAPPSSPDPKPPSPAPPTPPAPLAFGSTRSVDFNMMQLGLLESASLESLGVELFMTAAGAADAAVYSGWVIDCTAGWQGSWNNIPHSATGCNRALYYSIPEGISNYFRPLFPRDPFWRLTLTYRKNHLKGGVGFRSSSSSIRSDCEVYLDRTDPFILKKRPPATYNFTSTPKTVTLTPVDCQWPAGTAFEYFYFITDQSGAAYGSDTFDYLIDSFTIETGTAPSPPPPLPSPPPRTVPWPPSPEPPSPAPPSPVFPSTRSIRVDTLPLGELASTSLEALGIRLFTFLSFEPPVWGEVVDCAAGWDQQGTAMTAAGCTKTLRFPGSYMTGKFAPLYVPGTFHSLSLTYRTTIPDVVLFLYNCEVQLNRTEPFVTTQQRPATFTYTTSTTLTLTPADCGWPAGDAFTEFYFYVNYEGYYGNGVRELLIDSFTMETGMAPSPSPPSPAPPSPAPPSSPDPKPPSPAPPTPPAPLAFGSTRSVDFNMMQLDQSGAAYGSDTFDYLIDSFTIETGTAPSPPPPLPSPPPRTVPWPPSPEPPSPAPPSPVFPSTRSIRVDTLPLGELASTSLEALGIRLFTFLSFEPPVWGEVVDCAAGWDQQGTAMTAAGCTKTLRFPGSYMTGKFAPLYVPGTFHSLSLTYRTTIPDVVLFLYNCEVQLNRTEPFVTTQQRPATFTYTTSTTLTLTPADCGWPAGDAFTEFYFYVNYEGYYGNGVRELLIDSFTMETGTAPSPSPPSPRPPTPQPPTSTTSPPPPPPPPPAAPPPSPTSPSPLPSGLLAPTSLPPPLTPPSPPPSPPLLAPPSPSPPAPPTPSPNTQPPPSPSPALLPSPTAATAPPSPLTPRPQQQQLPPSPAAPTAAVVATFRSFFLGCFALDVAATSVAAASRALPIALVANDAAMTVAKCAGLAQAAGLDHYGITHGHTCVGGVSRQQATQYGPLPASACNQPCSGDAAQTCGGGPTTTTTSTMSLYSFSPANPPPRPPPRAQRKPSSAAARPPAPPAPAPPLPAPPAPSRQVETQTLSRTAAVDLPALQEDVAINSSRRVIAVPPSSARGLILLHPAAVPVFTAATVGGGGALPLPNSTAPVIASARVGRLDGRLVAFGTEAMLTSCCGQAAVGFDASELGKVIVNAAQWAAAAAGAATDRKATIRVSDSRLEPLARFIVSMAPATFAKATRKGHLLELSAFARGGHERCDVYVVLGADPQQRYNAKIKGALRDFVEKGKGVLLAGPPVVAGVDAAAVMLAAAAPVPSDEWTRPYLMFAKQNGITAGGAASAVTLDRVASEQFRAALSRLLRIKDQQQASNASAEFASLKARVMGVRADLDASDIAEFDEVLRARIAEYDRDLGAL</sequence>
<dbReference type="Proteomes" id="UP000006906">
    <property type="component" value="Chromosome 16"/>
</dbReference>
<feature type="region of interest" description="Disordered" evidence="1">
    <location>
        <begin position="917"/>
        <end position="959"/>
    </location>
</feature>
<dbReference type="GO" id="GO:0004888">
    <property type="term" value="F:transmembrane signaling receptor activity"/>
    <property type="evidence" value="ECO:0000318"/>
    <property type="project" value="GO_Central"/>
</dbReference>
<feature type="compositionally biased region" description="Pro residues" evidence="1">
    <location>
        <begin position="1477"/>
        <end position="1493"/>
    </location>
</feature>
<evidence type="ECO:0000313" key="5">
    <source>
        <dbReference type="Proteomes" id="UP000006906"/>
    </source>
</evidence>
<dbReference type="Gramene" id="PNW71827">
    <property type="protein sequence ID" value="PNW71827"/>
    <property type="gene ID" value="CHLRE_16g689851v5"/>
</dbReference>
<dbReference type="Pfam" id="PF01822">
    <property type="entry name" value="WSC"/>
    <property type="match status" value="1"/>
</dbReference>
<protein>
    <recommendedName>
        <fullName evidence="3">WSC domain-containing protein</fullName>
    </recommendedName>
</protein>
<feature type="compositionally biased region" description="Pro residues" evidence="1">
    <location>
        <begin position="707"/>
        <end position="738"/>
    </location>
</feature>
<feature type="region of interest" description="Disordered" evidence="1">
    <location>
        <begin position="20"/>
        <end position="60"/>
    </location>
</feature>
<feature type="region of interest" description="Disordered" evidence="1">
    <location>
        <begin position="1206"/>
        <end position="1334"/>
    </location>
</feature>
<feature type="compositionally biased region" description="Pro residues" evidence="1">
    <location>
        <begin position="474"/>
        <end position="506"/>
    </location>
</feature>
<dbReference type="PANTHER" id="PTHR24216">
    <property type="entry name" value="PAXILLIN-RELATED"/>
    <property type="match status" value="1"/>
</dbReference>
<dbReference type="GO" id="GO:0005886">
    <property type="term" value="C:plasma membrane"/>
    <property type="evidence" value="ECO:0000318"/>
    <property type="project" value="GO_Central"/>
</dbReference>
<evidence type="ECO:0000259" key="3">
    <source>
        <dbReference type="PROSITE" id="PS51212"/>
    </source>
</evidence>
<feature type="compositionally biased region" description="Pro residues" evidence="1">
    <location>
        <begin position="1212"/>
        <end position="1253"/>
    </location>
</feature>
<gene>
    <name evidence="4" type="ORF">CHLRE_16g689851v5</name>
</gene>
<dbReference type="InterPro" id="IPR002889">
    <property type="entry name" value="WSC_carb-bd"/>
</dbReference>
<feature type="region of interest" description="Disordered" evidence="1">
    <location>
        <begin position="1446"/>
        <end position="1501"/>
    </location>
</feature>
<feature type="region of interest" description="Disordered" evidence="1">
    <location>
        <begin position="993"/>
        <end position="1030"/>
    </location>
</feature>
<keyword evidence="5" id="KW-1185">Reference proteome</keyword>
<dbReference type="GeneID" id="5724741"/>
<feature type="signal peptide" evidence="2">
    <location>
        <begin position="1"/>
        <end position="19"/>
    </location>
</feature>
<feature type="domain" description="WSC" evidence="3">
    <location>
        <begin position="1345"/>
        <end position="1454"/>
    </location>
</feature>